<feature type="region of interest" description="Disordered" evidence="2">
    <location>
        <begin position="1"/>
        <end position="96"/>
    </location>
</feature>
<sequence length="231" mass="25408">MDERIRRPQGMPSDRLRQSRDPLVRKYAAYRTTGAAPAAPPSPPPSSPAPAASRPAEMARASRSPVPDRGLRSARSFRTNEQEPEPEAHIRSRGPHGIDPAWYVRSPWKSARRRVLPLLALFGGAWIALSLVFGTSGLVRLWELRAEEKHLRAELDAVEADHADLERELQEPAAMALERSAREKLDLQLPGEIVYRFPRIPADAGTEPAPAGSAHSDTESGEGVDTPESPR</sequence>
<name>A0A956LXL0_UNCEI</name>
<feature type="compositionally biased region" description="Pro residues" evidence="2">
    <location>
        <begin position="38"/>
        <end position="48"/>
    </location>
</feature>
<reference evidence="4" key="2">
    <citation type="journal article" date="2021" name="Microbiome">
        <title>Successional dynamics and alternative stable states in a saline activated sludge microbial community over 9 years.</title>
        <authorList>
            <person name="Wang Y."/>
            <person name="Ye J."/>
            <person name="Ju F."/>
            <person name="Liu L."/>
            <person name="Boyd J.A."/>
            <person name="Deng Y."/>
            <person name="Parks D.H."/>
            <person name="Jiang X."/>
            <person name="Yin X."/>
            <person name="Woodcroft B.J."/>
            <person name="Tyson G.W."/>
            <person name="Hugenholtz P."/>
            <person name="Polz M.F."/>
            <person name="Zhang T."/>
        </authorList>
    </citation>
    <scope>NUCLEOTIDE SEQUENCE</scope>
    <source>
        <strain evidence="4">HKST-UBA01</strain>
    </source>
</reference>
<evidence type="ECO:0000313" key="4">
    <source>
        <dbReference type="EMBL" id="MCA9727203.1"/>
    </source>
</evidence>
<keyword evidence="3" id="KW-1133">Transmembrane helix</keyword>
<evidence type="ECO:0000256" key="2">
    <source>
        <dbReference type="SAM" id="MobiDB-lite"/>
    </source>
</evidence>
<dbReference type="Pfam" id="PF04977">
    <property type="entry name" value="DivIC"/>
    <property type="match status" value="1"/>
</dbReference>
<dbReference type="InterPro" id="IPR007060">
    <property type="entry name" value="FtsL/DivIC"/>
</dbReference>
<keyword evidence="3" id="KW-0472">Membrane</keyword>
<feature type="coiled-coil region" evidence="1">
    <location>
        <begin position="141"/>
        <end position="168"/>
    </location>
</feature>
<feature type="transmembrane region" description="Helical" evidence="3">
    <location>
        <begin position="115"/>
        <end position="142"/>
    </location>
</feature>
<feature type="region of interest" description="Disordered" evidence="2">
    <location>
        <begin position="200"/>
        <end position="231"/>
    </location>
</feature>
<evidence type="ECO:0000256" key="1">
    <source>
        <dbReference type="SAM" id="Coils"/>
    </source>
</evidence>
<reference evidence="4" key="1">
    <citation type="submission" date="2020-04" db="EMBL/GenBank/DDBJ databases">
        <authorList>
            <person name="Zhang T."/>
        </authorList>
    </citation>
    <scope>NUCLEOTIDE SEQUENCE</scope>
    <source>
        <strain evidence="4">HKST-UBA01</strain>
    </source>
</reference>
<proteinExistence type="predicted"/>
<dbReference type="AlphaFoldDB" id="A0A956LXL0"/>
<protein>
    <submittedName>
        <fullName evidence="4">Septum formation initiator family protein</fullName>
    </submittedName>
</protein>
<organism evidence="4 5">
    <name type="scientific">Eiseniibacteriota bacterium</name>
    <dbReference type="NCBI Taxonomy" id="2212470"/>
    <lineage>
        <taxon>Bacteria</taxon>
        <taxon>Candidatus Eiseniibacteriota</taxon>
    </lineage>
</organism>
<keyword evidence="3" id="KW-0812">Transmembrane</keyword>
<feature type="compositionally biased region" description="Basic and acidic residues" evidence="2">
    <location>
        <begin position="78"/>
        <end position="90"/>
    </location>
</feature>
<evidence type="ECO:0000256" key="3">
    <source>
        <dbReference type="SAM" id="Phobius"/>
    </source>
</evidence>
<comment type="caution">
    <text evidence="4">The sequence shown here is derived from an EMBL/GenBank/DDBJ whole genome shotgun (WGS) entry which is preliminary data.</text>
</comment>
<dbReference type="Proteomes" id="UP000697710">
    <property type="component" value="Unassembled WGS sequence"/>
</dbReference>
<keyword evidence="1" id="KW-0175">Coiled coil</keyword>
<accession>A0A956LXL0</accession>
<gene>
    <name evidence="4" type="ORF">KC729_05920</name>
</gene>
<dbReference type="EMBL" id="JAGQHR010000125">
    <property type="protein sequence ID" value="MCA9727203.1"/>
    <property type="molecule type" value="Genomic_DNA"/>
</dbReference>
<feature type="compositionally biased region" description="Basic and acidic residues" evidence="2">
    <location>
        <begin position="14"/>
        <end position="24"/>
    </location>
</feature>
<evidence type="ECO:0000313" key="5">
    <source>
        <dbReference type="Proteomes" id="UP000697710"/>
    </source>
</evidence>
<feature type="compositionally biased region" description="Low complexity" evidence="2">
    <location>
        <begin position="49"/>
        <end position="65"/>
    </location>
</feature>